<proteinExistence type="predicted"/>
<dbReference type="EMBL" id="WUBS01000003">
    <property type="protein sequence ID" value="NDL62281.1"/>
    <property type="molecule type" value="Genomic_DNA"/>
</dbReference>
<accession>A0A845SI44</accession>
<keyword evidence="1" id="KW-0812">Transmembrane</keyword>
<name>A0A845SI44_9GAMM</name>
<protein>
    <submittedName>
        <fullName evidence="2">Uncharacterized protein</fullName>
    </submittedName>
</protein>
<evidence type="ECO:0000256" key="1">
    <source>
        <dbReference type="SAM" id="Phobius"/>
    </source>
</evidence>
<keyword evidence="3" id="KW-1185">Reference proteome</keyword>
<organism evidence="2 3">
    <name type="scientific">Acerihabitans arboris</name>
    <dbReference type="NCBI Taxonomy" id="2691583"/>
    <lineage>
        <taxon>Bacteria</taxon>
        <taxon>Pseudomonadati</taxon>
        <taxon>Pseudomonadota</taxon>
        <taxon>Gammaproteobacteria</taxon>
        <taxon>Enterobacterales</taxon>
        <taxon>Pectobacteriaceae</taxon>
        <taxon>Acerihabitans</taxon>
    </lineage>
</organism>
<comment type="caution">
    <text evidence="2">The sequence shown here is derived from an EMBL/GenBank/DDBJ whole genome shotgun (WGS) entry which is preliminary data.</text>
</comment>
<sequence length="162" mass="18242">MVETSPASRTISDGKGADNGISRTQVSNFMTIRKYQLGVIIRPVLLLFTIIILFQSMENARKSAPLVPSALPAYYSGAWSPAAQAANPFCPVSACAMRYFLAQCPCTHRQHCLSAENIRAVNEDKLCQQQDRGDRSVYRFIKTDMKQRVKRAVRRLLRLAYK</sequence>
<reference evidence="2 3" key="2">
    <citation type="submission" date="2020-02" db="EMBL/GenBank/DDBJ databases">
        <title>The new genus of Enterobacteriales.</title>
        <authorList>
            <person name="Kim I.S."/>
        </authorList>
    </citation>
    <scope>NUCLEOTIDE SEQUENCE [LARGE SCALE GENOMIC DNA]</scope>
    <source>
        <strain evidence="2 3">SAP-6</strain>
    </source>
</reference>
<dbReference type="AlphaFoldDB" id="A0A845SI44"/>
<gene>
    <name evidence="2" type="ORF">GRH90_05875</name>
</gene>
<evidence type="ECO:0000313" key="3">
    <source>
        <dbReference type="Proteomes" id="UP000461443"/>
    </source>
</evidence>
<dbReference type="RefSeq" id="WP_162364990.1">
    <property type="nucleotide sequence ID" value="NZ_WUBS01000003.1"/>
</dbReference>
<feature type="transmembrane region" description="Helical" evidence="1">
    <location>
        <begin position="35"/>
        <end position="54"/>
    </location>
</feature>
<keyword evidence="1" id="KW-1133">Transmembrane helix</keyword>
<evidence type="ECO:0000313" key="2">
    <source>
        <dbReference type="EMBL" id="NDL62281.1"/>
    </source>
</evidence>
<reference evidence="2 3" key="1">
    <citation type="submission" date="2019-12" db="EMBL/GenBank/DDBJ databases">
        <authorList>
            <person name="Lee S.D."/>
        </authorList>
    </citation>
    <scope>NUCLEOTIDE SEQUENCE [LARGE SCALE GENOMIC DNA]</scope>
    <source>
        <strain evidence="2 3">SAP-6</strain>
    </source>
</reference>
<keyword evidence="1" id="KW-0472">Membrane</keyword>
<dbReference type="Proteomes" id="UP000461443">
    <property type="component" value="Unassembled WGS sequence"/>
</dbReference>